<comment type="caution">
    <text evidence="5">The sequence shown here is derived from an EMBL/GenBank/DDBJ whole genome shotgun (WGS) entry which is preliminary data.</text>
</comment>
<evidence type="ECO:0000256" key="3">
    <source>
        <dbReference type="SAM" id="MobiDB-lite"/>
    </source>
</evidence>
<dbReference type="Proteomes" id="UP001597351">
    <property type="component" value="Unassembled WGS sequence"/>
</dbReference>
<keyword evidence="6" id="KW-1185">Reference proteome</keyword>
<dbReference type="PANTHER" id="PTHR43800">
    <property type="entry name" value="PEPTIDYL-LYSINE N-ACETYLTRANSFERASE YJAB"/>
    <property type="match status" value="1"/>
</dbReference>
<keyword evidence="2" id="KW-0012">Acyltransferase</keyword>
<feature type="domain" description="N-acetyltransferase" evidence="4">
    <location>
        <begin position="27"/>
        <end position="177"/>
    </location>
</feature>
<reference evidence="6" key="1">
    <citation type="journal article" date="2019" name="Int. J. Syst. Evol. Microbiol.">
        <title>The Global Catalogue of Microorganisms (GCM) 10K type strain sequencing project: providing services to taxonomists for standard genome sequencing and annotation.</title>
        <authorList>
            <consortium name="The Broad Institute Genomics Platform"/>
            <consortium name="The Broad Institute Genome Sequencing Center for Infectious Disease"/>
            <person name="Wu L."/>
            <person name="Ma J."/>
        </authorList>
    </citation>
    <scope>NUCLEOTIDE SEQUENCE [LARGE SCALE GENOMIC DNA]</scope>
    <source>
        <strain evidence="6">CGMCC 1.12477</strain>
    </source>
</reference>
<sequence length="178" mass="19156">MPEPRPPAPRPGSPQHPVRVAGSGDLAHLGPLEGRADAVFEPIFGALGWGAPQSGEARASEPGFLLVADDPPVGFVHVLLLDGAAHLEQLAVEPVLGRRGIGTALVEAACAEAGRRGHDAISLCTYADVPWNAPFYRRVGFEEVGDLAPFQAALRETERRLGLDRHGRRVVMERRLRR</sequence>
<proteinExistence type="predicted"/>
<protein>
    <submittedName>
        <fullName evidence="5">GNAT family N-acetyltransferase</fullName>
    </submittedName>
</protein>
<evidence type="ECO:0000259" key="4">
    <source>
        <dbReference type="PROSITE" id="PS51186"/>
    </source>
</evidence>
<organism evidence="5 6">
    <name type="scientific">Nocardioides aestuarii</name>
    <dbReference type="NCBI Taxonomy" id="252231"/>
    <lineage>
        <taxon>Bacteria</taxon>
        <taxon>Bacillati</taxon>
        <taxon>Actinomycetota</taxon>
        <taxon>Actinomycetes</taxon>
        <taxon>Propionibacteriales</taxon>
        <taxon>Nocardioidaceae</taxon>
        <taxon>Nocardioides</taxon>
    </lineage>
</organism>
<evidence type="ECO:0000256" key="1">
    <source>
        <dbReference type="ARBA" id="ARBA00022679"/>
    </source>
</evidence>
<dbReference type="PANTHER" id="PTHR43800:SF1">
    <property type="entry name" value="PEPTIDYL-LYSINE N-ACETYLTRANSFERASE YJAB"/>
    <property type="match status" value="1"/>
</dbReference>
<dbReference type="RefSeq" id="WP_343920410.1">
    <property type="nucleotide sequence ID" value="NZ_BAAAJT010000002.1"/>
</dbReference>
<dbReference type="Pfam" id="PF00583">
    <property type="entry name" value="Acetyltransf_1"/>
    <property type="match status" value="1"/>
</dbReference>
<evidence type="ECO:0000313" key="5">
    <source>
        <dbReference type="EMBL" id="MFD1948397.1"/>
    </source>
</evidence>
<dbReference type="Gene3D" id="3.40.630.30">
    <property type="match status" value="1"/>
</dbReference>
<gene>
    <name evidence="5" type="ORF">ACFSDE_16460</name>
</gene>
<dbReference type="InterPro" id="IPR016181">
    <property type="entry name" value="Acyl_CoA_acyltransferase"/>
</dbReference>
<keyword evidence="1" id="KW-0808">Transferase</keyword>
<feature type="compositionally biased region" description="Pro residues" evidence="3">
    <location>
        <begin position="1"/>
        <end position="14"/>
    </location>
</feature>
<name>A0ABW4TS79_9ACTN</name>
<accession>A0ABW4TS79</accession>
<feature type="region of interest" description="Disordered" evidence="3">
    <location>
        <begin position="1"/>
        <end position="26"/>
    </location>
</feature>
<dbReference type="SUPFAM" id="SSF55729">
    <property type="entry name" value="Acyl-CoA N-acyltransferases (Nat)"/>
    <property type="match status" value="1"/>
</dbReference>
<evidence type="ECO:0000256" key="2">
    <source>
        <dbReference type="ARBA" id="ARBA00023315"/>
    </source>
</evidence>
<dbReference type="InterPro" id="IPR000182">
    <property type="entry name" value="GNAT_dom"/>
</dbReference>
<evidence type="ECO:0000313" key="6">
    <source>
        <dbReference type="Proteomes" id="UP001597351"/>
    </source>
</evidence>
<dbReference type="CDD" id="cd04301">
    <property type="entry name" value="NAT_SF"/>
    <property type="match status" value="1"/>
</dbReference>
<dbReference type="EMBL" id="JBHUGD010000003">
    <property type="protein sequence ID" value="MFD1948397.1"/>
    <property type="molecule type" value="Genomic_DNA"/>
</dbReference>
<dbReference type="PROSITE" id="PS51186">
    <property type="entry name" value="GNAT"/>
    <property type="match status" value="1"/>
</dbReference>